<evidence type="ECO:0000256" key="1">
    <source>
        <dbReference type="SAM" id="Phobius"/>
    </source>
</evidence>
<accession>A0ABV9NRA5</accession>
<dbReference type="InterPro" id="IPR046487">
    <property type="entry name" value="DUF6580"/>
</dbReference>
<organism evidence="2 3">
    <name type="scientific">Coralloluteibacterium thermophilum</name>
    <dbReference type="NCBI Taxonomy" id="2707049"/>
    <lineage>
        <taxon>Bacteria</taxon>
        <taxon>Pseudomonadati</taxon>
        <taxon>Pseudomonadota</taxon>
        <taxon>Gammaproteobacteria</taxon>
        <taxon>Lysobacterales</taxon>
        <taxon>Lysobacteraceae</taxon>
        <taxon>Coralloluteibacterium</taxon>
    </lineage>
</organism>
<dbReference type="Proteomes" id="UP001595892">
    <property type="component" value="Unassembled WGS sequence"/>
</dbReference>
<evidence type="ECO:0000313" key="2">
    <source>
        <dbReference type="EMBL" id="MFC4729650.1"/>
    </source>
</evidence>
<keyword evidence="3" id="KW-1185">Reference proteome</keyword>
<feature type="transmembrane region" description="Helical" evidence="1">
    <location>
        <begin position="124"/>
        <end position="146"/>
    </location>
</feature>
<keyword evidence="1" id="KW-0472">Membrane</keyword>
<comment type="caution">
    <text evidence="2">The sequence shown here is derived from an EMBL/GenBank/DDBJ whole genome shotgun (WGS) entry which is preliminary data.</text>
</comment>
<sequence>MPAALSRPAVAGPLVLVAMLVAVALTRLLPHPPNFTPVAALALFGAAHFAHRGWAVAVPLLALFLSDIALGFASGALGLGWTADTALYAEYMLSPLALGIYASTLLAGLPGFALRGRASARRVLGAGVASALVFFFASNAVAWLGARPGEPCVAGIGPCYVAALPFLKWTLAGTLFYSALLFGGFALLRRALPPLRPQTA</sequence>
<keyword evidence="1" id="KW-1133">Transmembrane helix</keyword>
<dbReference type="EMBL" id="JBHSGG010000048">
    <property type="protein sequence ID" value="MFC4729650.1"/>
    <property type="molecule type" value="Genomic_DNA"/>
</dbReference>
<evidence type="ECO:0000313" key="3">
    <source>
        <dbReference type="Proteomes" id="UP001595892"/>
    </source>
</evidence>
<proteinExistence type="predicted"/>
<feature type="transmembrane region" description="Helical" evidence="1">
    <location>
        <begin position="166"/>
        <end position="188"/>
    </location>
</feature>
<feature type="transmembrane region" description="Helical" evidence="1">
    <location>
        <begin position="57"/>
        <end position="79"/>
    </location>
</feature>
<gene>
    <name evidence="2" type="ORF">ACFO3Q_15890</name>
</gene>
<feature type="transmembrane region" description="Helical" evidence="1">
    <location>
        <begin position="91"/>
        <end position="112"/>
    </location>
</feature>
<name>A0ABV9NRA5_9GAMM</name>
<keyword evidence="1" id="KW-0812">Transmembrane</keyword>
<dbReference type="RefSeq" id="WP_377005711.1">
    <property type="nucleotide sequence ID" value="NZ_JBHSGG010000048.1"/>
</dbReference>
<dbReference type="Pfam" id="PF20221">
    <property type="entry name" value="DUF6580"/>
    <property type="match status" value="1"/>
</dbReference>
<reference evidence="3" key="1">
    <citation type="journal article" date="2019" name="Int. J. Syst. Evol. Microbiol.">
        <title>The Global Catalogue of Microorganisms (GCM) 10K type strain sequencing project: providing services to taxonomists for standard genome sequencing and annotation.</title>
        <authorList>
            <consortium name="The Broad Institute Genomics Platform"/>
            <consortium name="The Broad Institute Genome Sequencing Center for Infectious Disease"/>
            <person name="Wu L."/>
            <person name="Ma J."/>
        </authorList>
    </citation>
    <scope>NUCLEOTIDE SEQUENCE [LARGE SCALE GENOMIC DNA]</scope>
    <source>
        <strain evidence="3">CGMCC 1.13574</strain>
    </source>
</reference>
<protein>
    <submittedName>
        <fullName evidence="2">DUF6580 family putative transport protein</fullName>
    </submittedName>
</protein>